<evidence type="ECO:0000259" key="5">
    <source>
        <dbReference type="Pfam" id="PF17517"/>
    </source>
</evidence>
<dbReference type="AlphaFoldDB" id="A0AAD9MX50"/>
<organism evidence="6 7">
    <name type="scientific">Paralvinella palmiformis</name>
    <dbReference type="NCBI Taxonomy" id="53620"/>
    <lineage>
        <taxon>Eukaryota</taxon>
        <taxon>Metazoa</taxon>
        <taxon>Spiralia</taxon>
        <taxon>Lophotrochozoa</taxon>
        <taxon>Annelida</taxon>
        <taxon>Polychaeta</taxon>
        <taxon>Sedentaria</taxon>
        <taxon>Canalipalpata</taxon>
        <taxon>Terebellida</taxon>
        <taxon>Terebelliformia</taxon>
        <taxon>Alvinellidae</taxon>
        <taxon>Paralvinella</taxon>
    </lineage>
</organism>
<gene>
    <name evidence="6" type="ORF">LSH36_471g06060</name>
</gene>
<dbReference type="PROSITE" id="PS50092">
    <property type="entry name" value="TSP1"/>
    <property type="match status" value="2"/>
</dbReference>
<dbReference type="InterPro" id="IPR036383">
    <property type="entry name" value="TSP1_rpt_sf"/>
</dbReference>
<dbReference type="InterPro" id="IPR035234">
    <property type="entry name" value="IgGFc-bd_N"/>
</dbReference>
<proteinExistence type="predicted"/>
<keyword evidence="1" id="KW-0732">Signal</keyword>
<dbReference type="Pfam" id="PF00090">
    <property type="entry name" value="TSP_1"/>
    <property type="match status" value="2"/>
</dbReference>
<protein>
    <recommendedName>
        <fullName evidence="5">IgGFc-binding protein N-terminal domain-containing protein</fullName>
    </recommendedName>
</protein>
<name>A0AAD9MX50_9ANNE</name>
<reference evidence="6" key="1">
    <citation type="journal article" date="2023" name="Mol. Biol. Evol.">
        <title>Third-Generation Sequencing Reveals the Adaptive Role of the Epigenome in Three Deep-Sea Polychaetes.</title>
        <authorList>
            <person name="Perez M."/>
            <person name="Aroh O."/>
            <person name="Sun Y."/>
            <person name="Lan Y."/>
            <person name="Juniper S.K."/>
            <person name="Young C.R."/>
            <person name="Angers B."/>
            <person name="Qian P.Y."/>
        </authorList>
    </citation>
    <scope>NUCLEOTIDE SEQUENCE</scope>
    <source>
        <strain evidence="6">P08H-3</strain>
    </source>
</reference>
<keyword evidence="7" id="KW-1185">Reference proteome</keyword>
<sequence length="427" mass="48148">MRFVSLGIEEEAHQKGNSFFVFLDPVRRFRSSDYTFTTMKHYDDNNDGSFDDSLQIVATSPSTSDIVLDDKIIGKTWKKMTSIDLSVLTVAVSEGTHRVYHKRGVPFSVLLYGQRYRDAYGLTVSPTPGNDNFQPFARNMHEALYGIPTTTVSEAVKGVHLPEQQTRIFSDITDLPDTDAVGLTTEEVETKLVSVLPILVESQTNFSQFFHETSINATSSENPTSVDQIAAHWIITEIDEVQYEQSGLALELDAWTLWTECSQTCGNAGSRFRLRICSHDGDRACSRKLRSDNITLRYGVDFGECARIHCPVDGMYSDWSEWSTCSTPCGVGTQQRRRTCKEPEDGGAACKGPAREFRFCNRNVTCEEDDVDVYNYADDNTFVCSGYDYESVKDKVVRNVNNVITWFESNNMMVNPDKFQCIVFGKN</sequence>
<keyword evidence="2" id="KW-0677">Repeat</keyword>
<dbReference type="SUPFAM" id="SSF82895">
    <property type="entry name" value="TSP-1 type 1 repeat"/>
    <property type="match status" value="2"/>
</dbReference>
<evidence type="ECO:0000256" key="2">
    <source>
        <dbReference type="ARBA" id="ARBA00022737"/>
    </source>
</evidence>
<dbReference type="PANTHER" id="PTHR22906">
    <property type="entry name" value="PROPERDIN"/>
    <property type="match status" value="1"/>
</dbReference>
<evidence type="ECO:0000256" key="3">
    <source>
        <dbReference type="ARBA" id="ARBA00023157"/>
    </source>
</evidence>
<dbReference type="Proteomes" id="UP001208570">
    <property type="component" value="Unassembled WGS sequence"/>
</dbReference>
<dbReference type="Pfam" id="PF17517">
    <property type="entry name" value="IgGFc_binding"/>
    <property type="match status" value="1"/>
</dbReference>
<feature type="domain" description="IgGFc-binding protein N-terminal" evidence="5">
    <location>
        <begin position="11"/>
        <end position="113"/>
    </location>
</feature>
<dbReference type="PRINTS" id="PR01705">
    <property type="entry name" value="TSP1REPEAT"/>
</dbReference>
<dbReference type="Gene3D" id="2.20.100.10">
    <property type="entry name" value="Thrombospondin type-1 (TSP1) repeat"/>
    <property type="match status" value="2"/>
</dbReference>
<dbReference type="InterPro" id="IPR000884">
    <property type="entry name" value="TSP1_rpt"/>
</dbReference>
<accession>A0AAD9MX50</accession>
<evidence type="ECO:0000256" key="1">
    <source>
        <dbReference type="ARBA" id="ARBA00022729"/>
    </source>
</evidence>
<evidence type="ECO:0000313" key="7">
    <source>
        <dbReference type="Proteomes" id="UP001208570"/>
    </source>
</evidence>
<dbReference type="EMBL" id="JAODUP010000471">
    <property type="protein sequence ID" value="KAK2149047.1"/>
    <property type="molecule type" value="Genomic_DNA"/>
</dbReference>
<evidence type="ECO:0000256" key="4">
    <source>
        <dbReference type="ARBA" id="ARBA00023180"/>
    </source>
</evidence>
<dbReference type="SMART" id="SM00209">
    <property type="entry name" value="TSP1"/>
    <property type="match status" value="2"/>
</dbReference>
<comment type="caution">
    <text evidence="6">The sequence shown here is derived from an EMBL/GenBank/DDBJ whole genome shotgun (WGS) entry which is preliminary data.</text>
</comment>
<dbReference type="InterPro" id="IPR052065">
    <property type="entry name" value="Compl_asym_regulator"/>
</dbReference>
<dbReference type="FunFam" id="2.20.100.10:FF:000004">
    <property type="entry name" value="Adhesion G protein-coupled receptor B2"/>
    <property type="match status" value="1"/>
</dbReference>
<keyword evidence="3" id="KW-1015">Disulfide bond</keyword>
<keyword evidence="4" id="KW-0325">Glycoprotein</keyword>
<evidence type="ECO:0000313" key="6">
    <source>
        <dbReference type="EMBL" id="KAK2149047.1"/>
    </source>
</evidence>